<accession>A0ACC2D154</accession>
<evidence type="ECO:0000313" key="2">
    <source>
        <dbReference type="Proteomes" id="UP001162992"/>
    </source>
</evidence>
<gene>
    <name evidence="1" type="ORF">O6H91_08G114100</name>
</gene>
<keyword evidence="2" id="KW-1185">Reference proteome</keyword>
<dbReference type="EMBL" id="CM055099">
    <property type="protein sequence ID" value="KAJ7548024.1"/>
    <property type="molecule type" value="Genomic_DNA"/>
</dbReference>
<evidence type="ECO:0000313" key="1">
    <source>
        <dbReference type="EMBL" id="KAJ7548024.1"/>
    </source>
</evidence>
<protein>
    <submittedName>
        <fullName evidence="1">Uncharacterized protein</fullName>
    </submittedName>
</protein>
<name>A0ACC2D154_DIPCM</name>
<reference evidence="2" key="1">
    <citation type="journal article" date="2024" name="Proc. Natl. Acad. Sci. U.S.A.">
        <title>Extraordinary preservation of gene collinearity over three hundred million years revealed in homosporous lycophytes.</title>
        <authorList>
            <person name="Li C."/>
            <person name="Wickell D."/>
            <person name="Kuo L.Y."/>
            <person name="Chen X."/>
            <person name="Nie B."/>
            <person name="Liao X."/>
            <person name="Peng D."/>
            <person name="Ji J."/>
            <person name="Jenkins J."/>
            <person name="Williams M."/>
            <person name="Shu S."/>
            <person name="Plott C."/>
            <person name="Barry K."/>
            <person name="Rajasekar S."/>
            <person name="Grimwood J."/>
            <person name="Han X."/>
            <person name="Sun S."/>
            <person name="Hou Z."/>
            <person name="He W."/>
            <person name="Dai G."/>
            <person name="Sun C."/>
            <person name="Schmutz J."/>
            <person name="Leebens-Mack J.H."/>
            <person name="Li F.W."/>
            <person name="Wang L."/>
        </authorList>
    </citation>
    <scope>NUCLEOTIDE SEQUENCE [LARGE SCALE GENOMIC DNA]</scope>
    <source>
        <strain evidence="2">cv. PW_Plant_1</strain>
    </source>
</reference>
<proteinExistence type="predicted"/>
<comment type="caution">
    <text evidence="1">The sequence shown here is derived from an EMBL/GenBank/DDBJ whole genome shotgun (WGS) entry which is preliminary data.</text>
</comment>
<organism evidence="1 2">
    <name type="scientific">Diphasiastrum complanatum</name>
    <name type="common">Issler's clubmoss</name>
    <name type="synonym">Lycopodium complanatum</name>
    <dbReference type="NCBI Taxonomy" id="34168"/>
    <lineage>
        <taxon>Eukaryota</taxon>
        <taxon>Viridiplantae</taxon>
        <taxon>Streptophyta</taxon>
        <taxon>Embryophyta</taxon>
        <taxon>Tracheophyta</taxon>
        <taxon>Lycopodiopsida</taxon>
        <taxon>Lycopodiales</taxon>
        <taxon>Lycopodiaceae</taxon>
        <taxon>Lycopodioideae</taxon>
        <taxon>Diphasiastrum</taxon>
    </lineage>
</organism>
<sequence length="601" mass="67623">MAALGGQLRRALSLLPPAFRIGRSRSRSNGDLFCLFSANHVAADSIWCSSNALMLKIQEQVLARCGSTLSGTCRPEDYVVRFSTSLQQPIPFASHKYSVESLNHMVKRLFSNSAEAVEGDEAGRFKRSGVAGDDQKRAQTKPNMGRSSRPTSGKTYFRLLAARLRKELEEAGDKEERVRILNARKGRELNIRKFWEPFIDALQKGSSADLAIEVFNWQRKELKRIESSKLYAKMIAFAGVIGRPHLAVSWFEDMRNRRLSKSTSSCNALIFAFAKNKEPEKALAIFESMKGLNGCPHNIVTYNTLISMYGSMGELEKMETVFEECQTAGFIPERITYNTLLHAYLKNGKFDKLEDVYKIMVANDCKPDVVTFNALMLGYCRAVSVEKMEAGQRDMQTANIPITAMVAEEMVRVYMKTGMVDRVAKVIEIVEGTPETRYTTQLHNIILECYANAGQLDGVEDHFERILNRKKAFASSSALEAVVKAFVTKHSFERLHNLYRKLKEPQCWDLFASTFDLLIVEYAKGELFDKMEQVFVDMEAAGHRPAASALHAIYEGRTRTGNEAGAQEIKERMMQDDLIRNNSKSDPSIVKAPITAQEVGT</sequence>
<dbReference type="Proteomes" id="UP001162992">
    <property type="component" value="Chromosome 8"/>
</dbReference>